<dbReference type="InterPro" id="IPR042122">
    <property type="entry name" value="Ser_AcTrfase_N_sf"/>
</dbReference>
<dbReference type="CDD" id="cd03354">
    <property type="entry name" value="LbH_SAT"/>
    <property type="match status" value="1"/>
</dbReference>
<comment type="similarity">
    <text evidence="2">Belongs to the transferase hexapeptide repeat family.</text>
</comment>
<organism evidence="10 11">
    <name type="scientific">Henriciella barbarensis</name>
    <dbReference type="NCBI Taxonomy" id="86342"/>
    <lineage>
        <taxon>Bacteria</taxon>
        <taxon>Pseudomonadati</taxon>
        <taxon>Pseudomonadota</taxon>
        <taxon>Alphaproteobacteria</taxon>
        <taxon>Hyphomonadales</taxon>
        <taxon>Hyphomonadaceae</taxon>
        <taxon>Henriciella</taxon>
    </lineage>
</organism>
<dbReference type="GO" id="GO:0005737">
    <property type="term" value="C:cytoplasm"/>
    <property type="evidence" value="ECO:0007669"/>
    <property type="project" value="InterPro"/>
</dbReference>
<dbReference type="UniPathway" id="UPA00136">
    <property type="reaction ID" value="UER00199"/>
</dbReference>
<dbReference type="Gene3D" id="2.160.10.10">
    <property type="entry name" value="Hexapeptide repeat proteins"/>
    <property type="match status" value="1"/>
</dbReference>
<dbReference type="FunFam" id="2.160.10.10:FF:000002">
    <property type="entry name" value="Serine acetyltransferase"/>
    <property type="match status" value="1"/>
</dbReference>
<dbReference type="InterPro" id="IPR005881">
    <property type="entry name" value="Ser_O-AcTrfase"/>
</dbReference>
<dbReference type="Pfam" id="PF06426">
    <property type="entry name" value="SATase_N"/>
    <property type="match status" value="1"/>
</dbReference>
<dbReference type="SUPFAM" id="SSF51161">
    <property type="entry name" value="Trimeric LpxA-like enzymes"/>
    <property type="match status" value="1"/>
</dbReference>
<accession>A0A399QWP0</accession>
<evidence type="ECO:0000256" key="5">
    <source>
        <dbReference type="ARBA" id="ARBA00022605"/>
    </source>
</evidence>
<reference evidence="10 11" key="1">
    <citation type="submission" date="2018-08" db="EMBL/GenBank/DDBJ databases">
        <title>Henriciella mobilis sp. nov., isolated from seawater.</title>
        <authorList>
            <person name="Cheng H."/>
            <person name="Wu Y.-H."/>
            <person name="Xu X.-W."/>
            <person name="Guo L.-L."/>
        </authorList>
    </citation>
    <scope>NUCLEOTIDE SEQUENCE [LARGE SCALE GENOMIC DNA]</scope>
    <source>
        <strain evidence="10 11">CCUG66934</strain>
    </source>
</reference>
<dbReference type="Proteomes" id="UP000265431">
    <property type="component" value="Unassembled WGS sequence"/>
</dbReference>
<gene>
    <name evidence="10" type="primary">cysE</name>
    <name evidence="10" type="ORF">D1224_03500</name>
</gene>
<keyword evidence="7 10" id="KW-0012">Acyltransferase</keyword>
<proteinExistence type="inferred from homology"/>
<dbReference type="EC" id="2.3.1.30" evidence="3"/>
<dbReference type="RefSeq" id="WP_119378538.1">
    <property type="nucleotide sequence ID" value="NZ_QWGB01000005.1"/>
</dbReference>
<dbReference type="InterPro" id="IPR053376">
    <property type="entry name" value="Serine_acetyltransferase"/>
</dbReference>
<evidence type="ECO:0000256" key="7">
    <source>
        <dbReference type="ARBA" id="ARBA00023315"/>
    </source>
</evidence>
<evidence type="ECO:0000256" key="6">
    <source>
        <dbReference type="ARBA" id="ARBA00022679"/>
    </source>
</evidence>
<keyword evidence="6 10" id="KW-0808">Transferase</keyword>
<evidence type="ECO:0000256" key="8">
    <source>
        <dbReference type="ARBA" id="ARBA00049486"/>
    </source>
</evidence>
<dbReference type="NCBIfam" id="NF041874">
    <property type="entry name" value="EPS_EpsC"/>
    <property type="match status" value="1"/>
</dbReference>
<dbReference type="InterPro" id="IPR011004">
    <property type="entry name" value="Trimer_LpxA-like_sf"/>
</dbReference>
<evidence type="ECO:0000313" key="10">
    <source>
        <dbReference type="EMBL" id="RIJ23348.1"/>
    </source>
</evidence>
<comment type="pathway">
    <text evidence="1">Amino-acid biosynthesis; L-cysteine biosynthesis; L-cysteine from L-serine: step 1/2.</text>
</comment>
<sequence>MVDNPDIGAPPPPWRRLRFEAKAAAADEPTLASYIDAAILSHDTICQALAFHLAEKLAGPEIGAQQVRHVIAHCYDEQHWLVEAAERDLQAVLERDPACRGLLQPFLFFKGFLALQTQRVANRLWRDGRETLAFHFQSRASERFGVDIHPAVKMGTGVMLDHATNITIGETAVVGDDCSILQGVTLGGTGKEVGDRHPKIGRGVLVSVGAKVLGNIEVGDEAKIAAGSVVLKDVAPRTTVAGVPARVVGGGGEAPAKNMDQTLPETS</sequence>
<evidence type="ECO:0000256" key="3">
    <source>
        <dbReference type="ARBA" id="ARBA00013266"/>
    </source>
</evidence>
<evidence type="ECO:0000256" key="1">
    <source>
        <dbReference type="ARBA" id="ARBA00004876"/>
    </source>
</evidence>
<name>A0A399QWP0_9PROT</name>
<evidence type="ECO:0000259" key="9">
    <source>
        <dbReference type="SMART" id="SM00971"/>
    </source>
</evidence>
<dbReference type="Gene3D" id="1.10.3130.10">
    <property type="entry name" value="serine acetyltransferase, domain 1"/>
    <property type="match status" value="1"/>
</dbReference>
<protein>
    <recommendedName>
        <fullName evidence="4">Serine acetyltransferase</fullName>
        <ecNumber evidence="3">2.3.1.30</ecNumber>
    </recommendedName>
</protein>
<evidence type="ECO:0000256" key="2">
    <source>
        <dbReference type="ARBA" id="ARBA00007274"/>
    </source>
</evidence>
<dbReference type="AlphaFoldDB" id="A0A399QWP0"/>
<dbReference type="EMBL" id="QWGB01000005">
    <property type="protein sequence ID" value="RIJ23348.1"/>
    <property type="molecule type" value="Genomic_DNA"/>
</dbReference>
<dbReference type="Pfam" id="PF00132">
    <property type="entry name" value="Hexapep"/>
    <property type="match status" value="1"/>
</dbReference>
<dbReference type="GO" id="GO:0009001">
    <property type="term" value="F:serine O-acetyltransferase activity"/>
    <property type="evidence" value="ECO:0007669"/>
    <property type="project" value="UniProtKB-EC"/>
</dbReference>
<dbReference type="NCBIfam" id="TIGR01172">
    <property type="entry name" value="cysE"/>
    <property type="match status" value="1"/>
</dbReference>
<dbReference type="PANTHER" id="PTHR42811">
    <property type="entry name" value="SERINE ACETYLTRANSFERASE"/>
    <property type="match status" value="1"/>
</dbReference>
<feature type="domain" description="Serine acetyltransferase N-terminal" evidence="9">
    <location>
        <begin position="14"/>
        <end position="117"/>
    </location>
</feature>
<comment type="catalytic activity">
    <reaction evidence="8">
        <text>L-serine + acetyl-CoA = O-acetyl-L-serine + CoA</text>
        <dbReference type="Rhea" id="RHEA:24560"/>
        <dbReference type="ChEBI" id="CHEBI:33384"/>
        <dbReference type="ChEBI" id="CHEBI:57287"/>
        <dbReference type="ChEBI" id="CHEBI:57288"/>
        <dbReference type="ChEBI" id="CHEBI:58340"/>
        <dbReference type="EC" id="2.3.1.30"/>
    </reaction>
</comment>
<dbReference type="SMART" id="SM00971">
    <property type="entry name" value="SATase_N"/>
    <property type="match status" value="1"/>
</dbReference>
<keyword evidence="5" id="KW-0028">Amino-acid biosynthesis</keyword>
<dbReference type="InterPro" id="IPR010493">
    <property type="entry name" value="Ser_AcTrfase_N"/>
</dbReference>
<dbReference type="InterPro" id="IPR045304">
    <property type="entry name" value="LbH_SAT"/>
</dbReference>
<evidence type="ECO:0000256" key="4">
    <source>
        <dbReference type="ARBA" id="ARBA00018522"/>
    </source>
</evidence>
<dbReference type="OrthoDB" id="9801456at2"/>
<evidence type="ECO:0000313" key="11">
    <source>
        <dbReference type="Proteomes" id="UP000265431"/>
    </source>
</evidence>
<dbReference type="InterPro" id="IPR001451">
    <property type="entry name" value="Hexapep"/>
</dbReference>
<keyword evidence="11" id="KW-1185">Reference proteome</keyword>
<dbReference type="GO" id="GO:0006535">
    <property type="term" value="P:cysteine biosynthetic process from serine"/>
    <property type="evidence" value="ECO:0007669"/>
    <property type="project" value="InterPro"/>
</dbReference>
<comment type="caution">
    <text evidence="10">The sequence shown here is derived from an EMBL/GenBank/DDBJ whole genome shotgun (WGS) entry which is preliminary data.</text>
</comment>